<dbReference type="PANTHER" id="PTHR13968:SF26">
    <property type="entry name" value="RRM DOMAIN-CONTAINING PROTEIN"/>
    <property type="match status" value="1"/>
</dbReference>
<accession>A0ABM1EEA2</accession>
<reference evidence="8" key="1">
    <citation type="submission" date="2025-08" db="UniProtKB">
        <authorList>
            <consortium name="RefSeq"/>
        </authorList>
    </citation>
    <scope>IDENTIFICATION</scope>
</reference>
<dbReference type="InterPro" id="IPR013087">
    <property type="entry name" value="Znf_C2H2_type"/>
</dbReference>
<dbReference type="PANTHER" id="PTHR13968">
    <property type="entry name" value="HETEROGENEOUS NUCLEAR RIBONUCLEOPROTEIN"/>
    <property type="match status" value="1"/>
</dbReference>
<evidence type="ECO:0000256" key="3">
    <source>
        <dbReference type="PROSITE-ProRule" id="PRU00176"/>
    </source>
</evidence>
<dbReference type="GeneID" id="106811429"/>
<evidence type="ECO:0000259" key="5">
    <source>
        <dbReference type="PROSITE" id="PS50102"/>
    </source>
</evidence>
<dbReference type="SUPFAM" id="SSF54928">
    <property type="entry name" value="RNA-binding domain, RBD"/>
    <property type="match status" value="1"/>
</dbReference>
<dbReference type="SMART" id="SM00360">
    <property type="entry name" value="RRM"/>
    <property type="match status" value="1"/>
</dbReference>
<feature type="domain" description="RRM" evidence="5">
    <location>
        <begin position="63"/>
        <end position="134"/>
    </location>
</feature>
<keyword evidence="2" id="KW-0863">Zinc-finger</keyword>
<organism evidence="7 8">
    <name type="scientific">Priapulus caudatus</name>
    <name type="common">Priapulid worm</name>
    <dbReference type="NCBI Taxonomy" id="37621"/>
    <lineage>
        <taxon>Eukaryota</taxon>
        <taxon>Metazoa</taxon>
        <taxon>Ecdysozoa</taxon>
        <taxon>Scalidophora</taxon>
        <taxon>Priapulida</taxon>
        <taxon>Priapulimorpha</taxon>
        <taxon>Priapulimorphida</taxon>
        <taxon>Priapulidae</taxon>
        <taxon>Priapulus</taxon>
    </lineage>
</organism>
<protein>
    <submittedName>
        <fullName evidence="8">Uncharacterized protein LOC106811429 isoform X1</fullName>
    </submittedName>
</protein>
<name>A0ABM1EEA2_PRICU</name>
<dbReference type="Gene3D" id="3.30.70.330">
    <property type="match status" value="1"/>
</dbReference>
<dbReference type="InterPro" id="IPR012677">
    <property type="entry name" value="Nucleotide-bd_a/b_plait_sf"/>
</dbReference>
<dbReference type="InterPro" id="IPR035979">
    <property type="entry name" value="RBD_domain_sf"/>
</dbReference>
<sequence length="280" mass="31825">MKSARSMYGVMQPNYEDDNNVYEIVRVIRRKKMFPGPTPLNCAAPDGPPPIVGTDTSSGDPRCRVFIGNLNTFKVTRMELEQIFQRHGPIRAISMHKGYGFVQFFVEEHARRAAMHEHSRYVGGQCLDCNLACEPKPGQRNKNKPDANSAGEQKQGPKKRQQHEEGEPVVKKLKPENGMAESHVDVNQEDLNTYRNPDIIVCGNCKEQLPDIFSLTEHKRTRCKLRFTCKCQALQAKSAHEAPTLLCATCGRTFDNSWDLVTHVQEEHQMPIYEVPHDHD</sequence>
<gene>
    <name evidence="8" type="primary">LOC106811429</name>
</gene>
<dbReference type="PROSITE" id="PS00028">
    <property type="entry name" value="ZINC_FINGER_C2H2_1"/>
    <property type="match status" value="1"/>
</dbReference>
<evidence type="ECO:0000256" key="4">
    <source>
        <dbReference type="SAM" id="MobiDB-lite"/>
    </source>
</evidence>
<feature type="region of interest" description="Disordered" evidence="4">
    <location>
        <begin position="138"/>
        <end position="182"/>
    </location>
</feature>
<dbReference type="Pfam" id="PF00076">
    <property type="entry name" value="RRM_1"/>
    <property type="match status" value="1"/>
</dbReference>
<evidence type="ECO:0000256" key="1">
    <source>
        <dbReference type="ARBA" id="ARBA00022884"/>
    </source>
</evidence>
<evidence type="ECO:0000256" key="2">
    <source>
        <dbReference type="PROSITE-ProRule" id="PRU00042"/>
    </source>
</evidence>
<keyword evidence="2" id="KW-0479">Metal-binding</keyword>
<dbReference type="PROSITE" id="PS50102">
    <property type="entry name" value="RRM"/>
    <property type="match status" value="1"/>
</dbReference>
<dbReference type="PROSITE" id="PS50157">
    <property type="entry name" value="ZINC_FINGER_C2H2_2"/>
    <property type="match status" value="1"/>
</dbReference>
<proteinExistence type="predicted"/>
<evidence type="ECO:0000313" key="8">
    <source>
        <dbReference type="RefSeq" id="XP_014670523.1"/>
    </source>
</evidence>
<keyword evidence="1 3" id="KW-0694">RNA-binding</keyword>
<dbReference type="RefSeq" id="XP_014670523.1">
    <property type="nucleotide sequence ID" value="XM_014815037.1"/>
</dbReference>
<evidence type="ECO:0000259" key="6">
    <source>
        <dbReference type="PROSITE" id="PS50157"/>
    </source>
</evidence>
<evidence type="ECO:0000313" key="7">
    <source>
        <dbReference type="Proteomes" id="UP000695022"/>
    </source>
</evidence>
<keyword evidence="2" id="KW-0862">Zinc</keyword>
<dbReference type="InterPro" id="IPR051186">
    <property type="entry name" value="RRM_HNRPC/RALY_subfam"/>
</dbReference>
<feature type="compositionally biased region" description="Basic and acidic residues" evidence="4">
    <location>
        <begin position="162"/>
        <end position="175"/>
    </location>
</feature>
<feature type="domain" description="C2H2-type" evidence="6">
    <location>
        <begin position="245"/>
        <end position="268"/>
    </location>
</feature>
<dbReference type="Proteomes" id="UP000695022">
    <property type="component" value="Unplaced"/>
</dbReference>
<keyword evidence="7" id="KW-1185">Reference proteome</keyword>
<dbReference type="InterPro" id="IPR000504">
    <property type="entry name" value="RRM_dom"/>
</dbReference>